<evidence type="ECO:0008006" key="4">
    <source>
        <dbReference type="Google" id="ProtNLM"/>
    </source>
</evidence>
<dbReference type="GeneID" id="92834435"/>
<dbReference type="PANTHER" id="PTHR11102">
    <property type="entry name" value="SEL-1-LIKE PROTEIN"/>
    <property type="match status" value="1"/>
</dbReference>
<dbReference type="Proteomes" id="UP000013190">
    <property type="component" value="Unassembled WGS sequence"/>
</dbReference>
<dbReference type="PROSITE" id="PS51257">
    <property type="entry name" value="PROKAR_LIPOPROTEIN"/>
    <property type="match status" value="1"/>
</dbReference>
<dbReference type="SUPFAM" id="SSF81901">
    <property type="entry name" value="HCP-like"/>
    <property type="match status" value="1"/>
</dbReference>
<keyword evidence="1" id="KW-0732">Signal</keyword>
<evidence type="ECO:0000313" key="2">
    <source>
        <dbReference type="EMBL" id="ENU27720.1"/>
    </source>
</evidence>
<sequence length="270" mass="30963">MKQRLFSLIVLSFCLSLSACSSPTEREFKNTAKLAEQGQVNAQFRLSQMYFKGVGTETNYQQGLIWIKKAANQGNFEAFEWLHTEALQGNQEANQFLSNLMDNDNSLFSQWLLLQAKKGDTQAQYAVGWMYDLGKGLIEDPYSAMKWYRKAASQGNLLAIQIVNYRDLKGIIQEHHGKKNVLYWPIKNYPPLYKNPKYNNAYFYHIDSNEIKTARTWDNSASYISDKRTHRSSHSIHLKNQVDSAYSSLAGTAPPIDNTYSRPRSTNLGY</sequence>
<accession>A0ABN0JR13</accession>
<name>A0ABN0JR13_9GAMM</name>
<proteinExistence type="predicted"/>
<keyword evidence="3" id="KW-1185">Reference proteome</keyword>
<dbReference type="RefSeq" id="WP_004660411.1">
    <property type="nucleotide sequence ID" value="NZ_BMDV01000011.1"/>
</dbReference>
<gene>
    <name evidence="2" type="ORF">F992_01017</name>
</gene>
<evidence type="ECO:0000313" key="3">
    <source>
        <dbReference type="Proteomes" id="UP000013190"/>
    </source>
</evidence>
<reference evidence="2 3" key="2">
    <citation type="journal article" date="2016" name="Int. J. Syst. Evol. Microbiol.">
        <title>Taxonomy of haemolytic and/or proteolytic strains of the genus Acinetobacter with the proposal of Acinetobacter courvalinii sp. nov. (genomic species 14 sensu Bouvet &amp; Jeanjean), Acinetobacter dispersus sp. nov. (genomic species 17), Acinetobacter modestus sp. nov., Acinetobacter proteolyticus sp. nov. and Acinetobacter vivianii sp. nov.</title>
        <authorList>
            <person name="Nemec A."/>
            <person name="Radolfova-Krizova L."/>
            <person name="Maixnerova M."/>
            <person name="Vrestiakova E."/>
            <person name="Jezek P."/>
            <person name="Sedo O."/>
        </authorList>
    </citation>
    <scope>NUCLEOTIDE SEQUENCE [LARGE SCALE GENOMIC DNA]</scope>
    <source>
        <strain evidence="2 3">NIPH 236</strain>
    </source>
</reference>
<dbReference type="SMART" id="SM00671">
    <property type="entry name" value="SEL1"/>
    <property type="match status" value="2"/>
</dbReference>
<dbReference type="Pfam" id="PF08238">
    <property type="entry name" value="Sel1"/>
    <property type="match status" value="2"/>
</dbReference>
<dbReference type="InterPro" id="IPR050767">
    <property type="entry name" value="Sel1_AlgK"/>
</dbReference>
<dbReference type="EMBL" id="APOJ01000018">
    <property type="protein sequence ID" value="ENU27720.1"/>
    <property type="molecule type" value="Genomic_DNA"/>
</dbReference>
<dbReference type="InterPro" id="IPR011990">
    <property type="entry name" value="TPR-like_helical_dom_sf"/>
</dbReference>
<comment type="caution">
    <text evidence="2">The sequence shown here is derived from an EMBL/GenBank/DDBJ whole genome shotgun (WGS) entry which is preliminary data.</text>
</comment>
<protein>
    <recommendedName>
        <fullName evidence="4">Sel1 repeat family protein</fullName>
    </recommendedName>
</protein>
<evidence type="ECO:0000256" key="1">
    <source>
        <dbReference type="SAM" id="SignalP"/>
    </source>
</evidence>
<reference evidence="3" key="1">
    <citation type="submission" date="2013-02" db="EMBL/GenBank/DDBJ databases">
        <title>The Genome Sequence of Acinetobacter sp. NIPH 236.</title>
        <authorList>
            <consortium name="The Broad Institute Genome Sequencing Platform"/>
            <consortium name="The Broad Institute Genome Sequencing Center for Infectious Disease"/>
            <person name="Cerqueira G."/>
            <person name="Feldgarden M."/>
            <person name="Courvalin P."/>
            <person name="Perichon B."/>
            <person name="Grillot-Courvalin C."/>
            <person name="Clermont D."/>
            <person name="Rocha E."/>
            <person name="Yoon E.-J."/>
            <person name="Nemec A."/>
            <person name="Walker B."/>
            <person name="Young S.K."/>
            <person name="Zeng Q."/>
            <person name="Gargeya S."/>
            <person name="Fitzgerald M."/>
            <person name="Haas B."/>
            <person name="Abouelleil A."/>
            <person name="Alvarado L."/>
            <person name="Arachchi H.M."/>
            <person name="Berlin A.M."/>
            <person name="Chapman S.B."/>
            <person name="Dewar J."/>
            <person name="Goldberg J."/>
            <person name="Griggs A."/>
            <person name="Gujja S."/>
            <person name="Hansen M."/>
            <person name="Howarth C."/>
            <person name="Imamovic A."/>
            <person name="Larimer J."/>
            <person name="McCowan C."/>
            <person name="Murphy C."/>
            <person name="Neiman D."/>
            <person name="Pearson M."/>
            <person name="Priest M."/>
            <person name="Roberts A."/>
            <person name="Saif S."/>
            <person name="Shea T."/>
            <person name="Sisk P."/>
            <person name="Sykes S."/>
            <person name="Wortman J."/>
            <person name="Nusbaum C."/>
            <person name="Birren B."/>
        </authorList>
    </citation>
    <scope>NUCLEOTIDE SEQUENCE [LARGE SCALE GENOMIC DNA]</scope>
    <source>
        <strain evidence="3">NIPH 236</strain>
    </source>
</reference>
<dbReference type="PANTHER" id="PTHR11102:SF160">
    <property type="entry name" value="ERAD-ASSOCIATED E3 UBIQUITIN-PROTEIN LIGASE COMPONENT HRD3"/>
    <property type="match status" value="1"/>
</dbReference>
<organism evidence="2 3">
    <name type="scientific">Acinetobacter modestus</name>
    <dbReference type="NCBI Taxonomy" id="1776740"/>
    <lineage>
        <taxon>Bacteria</taxon>
        <taxon>Pseudomonadati</taxon>
        <taxon>Pseudomonadota</taxon>
        <taxon>Gammaproteobacteria</taxon>
        <taxon>Moraxellales</taxon>
        <taxon>Moraxellaceae</taxon>
        <taxon>Acinetobacter</taxon>
    </lineage>
</organism>
<dbReference type="InterPro" id="IPR006597">
    <property type="entry name" value="Sel1-like"/>
</dbReference>
<feature type="chain" id="PRO_5046572808" description="Sel1 repeat family protein" evidence="1">
    <location>
        <begin position="22"/>
        <end position="270"/>
    </location>
</feature>
<feature type="signal peptide" evidence="1">
    <location>
        <begin position="1"/>
        <end position="21"/>
    </location>
</feature>
<dbReference type="Gene3D" id="1.25.40.10">
    <property type="entry name" value="Tetratricopeptide repeat domain"/>
    <property type="match status" value="2"/>
</dbReference>